<dbReference type="GO" id="GO:0030212">
    <property type="term" value="P:hyaluronan metabolic process"/>
    <property type="evidence" value="ECO:0007669"/>
    <property type="project" value="InterPro"/>
</dbReference>
<feature type="compositionally biased region" description="Basic and acidic residues" evidence="1">
    <location>
        <begin position="177"/>
        <end position="194"/>
    </location>
</feature>
<evidence type="ECO:0000313" key="3">
    <source>
        <dbReference type="EMBL" id="CEK68500.1"/>
    </source>
</evidence>
<feature type="non-terminal residue" evidence="3">
    <location>
        <position position="1"/>
    </location>
</feature>
<feature type="domain" description="Inter-alpha-trypsin inhibitor heavy chain C-terminal" evidence="2">
    <location>
        <begin position="198"/>
        <end position="251"/>
    </location>
</feature>
<gene>
    <name evidence="3" type="primary">ORF66533</name>
</gene>
<feature type="region of interest" description="Disordered" evidence="1">
    <location>
        <begin position="33"/>
        <end position="58"/>
    </location>
</feature>
<evidence type="ECO:0000259" key="2">
    <source>
        <dbReference type="Pfam" id="PF06668"/>
    </source>
</evidence>
<name>A0A0B6ZLA5_9EUPU</name>
<dbReference type="Pfam" id="PF06668">
    <property type="entry name" value="ITI_HC_C"/>
    <property type="match status" value="1"/>
</dbReference>
<feature type="compositionally biased region" description="Basic and acidic residues" evidence="1">
    <location>
        <begin position="48"/>
        <end position="58"/>
    </location>
</feature>
<feature type="region of interest" description="Disordered" evidence="1">
    <location>
        <begin position="111"/>
        <end position="194"/>
    </location>
</feature>
<dbReference type="EMBL" id="HACG01021635">
    <property type="protein sequence ID" value="CEK68500.1"/>
    <property type="molecule type" value="Transcribed_RNA"/>
</dbReference>
<evidence type="ECO:0000256" key="1">
    <source>
        <dbReference type="SAM" id="MobiDB-lite"/>
    </source>
</evidence>
<feature type="compositionally biased region" description="Basic and acidic residues" evidence="1">
    <location>
        <begin position="111"/>
        <end position="120"/>
    </location>
</feature>
<proteinExistence type="predicted"/>
<organism evidence="3">
    <name type="scientific">Arion vulgaris</name>
    <dbReference type="NCBI Taxonomy" id="1028688"/>
    <lineage>
        <taxon>Eukaryota</taxon>
        <taxon>Metazoa</taxon>
        <taxon>Spiralia</taxon>
        <taxon>Lophotrochozoa</taxon>
        <taxon>Mollusca</taxon>
        <taxon>Gastropoda</taxon>
        <taxon>Heterobranchia</taxon>
        <taxon>Euthyneura</taxon>
        <taxon>Panpulmonata</taxon>
        <taxon>Eupulmonata</taxon>
        <taxon>Stylommatophora</taxon>
        <taxon>Helicina</taxon>
        <taxon>Arionoidea</taxon>
        <taxon>Arionidae</taxon>
        <taxon>Arion</taxon>
    </lineage>
</organism>
<reference evidence="3" key="1">
    <citation type="submission" date="2014-12" db="EMBL/GenBank/DDBJ databases">
        <title>Insight into the proteome of Arion vulgaris.</title>
        <authorList>
            <person name="Aradska J."/>
            <person name="Bulat T."/>
            <person name="Smidak R."/>
            <person name="Sarate P."/>
            <person name="Gangsoo J."/>
            <person name="Sialana F."/>
            <person name="Bilban M."/>
            <person name="Lubec G."/>
        </authorList>
    </citation>
    <scope>NUCLEOTIDE SEQUENCE</scope>
    <source>
        <tissue evidence="3">Skin</tissue>
    </source>
</reference>
<feature type="compositionally biased region" description="Polar residues" evidence="1">
    <location>
        <begin position="159"/>
        <end position="169"/>
    </location>
</feature>
<dbReference type="GO" id="GO:0004867">
    <property type="term" value="F:serine-type endopeptidase inhibitor activity"/>
    <property type="evidence" value="ECO:0007669"/>
    <property type="project" value="InterPro"/>
</dbReference>
<accession>A0A0B6ZLA5</accession>
<protein>
    <recommendedName>
        <fullName evidence="2">Inter-alpha-trypsin inhibitor heavy chain C-terminal domain-containing protein</fullName>
    </recommendedName>
</protein>
<dbReference type="AlphaFoldDB" id="A0A0B6ZLA5"/>
<dbReference type="InterPro" id="IPR010600">
    <property type="entry name" value="ITI_HC_C"/>
</dbReference>
<feature type="compositionally biased region" description="Polar residues" evidence="1">
    <location>
        <begin position="38"/>
        <end position="47"/>
    </location>
</feature>
<sequence>DTVLVTFRQCRISLFIHRHNTTRENNMEFNEVDRESYNRPSMNNVSETDSKEVTESEDHPAVLPVIGYAESESIINQLMSSKRRRGLLLQNFFGINQDGAVVRNSIIEVESEGRKKRDDETGVTSSTPLEGHVLLEKNDAGESQQQQKSSQRHHGTDQFPVNEQKQHMQNSHRSRRSDKAKYSSEPRIEREAERKRDSAIYLDMYIADSRDFSNRTHGLLGQFLVKNVTREKIRYKDGKMTARLLVQDNPSRRTNALFSSRFYAAVNATRACWKIRHNGRDILDGKHSDYVVPNIWYRNLKDLPPPAPL</sequence>